<accession>A0ACB7RY42</accession>
<gene>
    <name evidence="1" type="ORF">HPB50_019827</name>
</gene>
<name>A0ACB7RY42_HYAAI</name>
<protein>
    <submittedName>
        <fullName evidence="1">Uncharacterized protein</fullName>
    </submittedName>
</protein>
<dbReference type="Proteomes" id="UP000821845">
    <property type="component" value="Chromosome 7"/>
</dbReference>
<proteinExistence type="predicted"/>
<reference evidence="1" key="1">
    <citation type="submission" date="2020-05" db="EMBL/GenBank/DDBJ databases">
        <title>Large-scale comparative analyses of tick genomes elucidate their genetic diversity and vector capacities.</title>
        <authorList>
            <person name="Jia N."/>
            <person name="Wang J."/>
            <person name="Shi W."/>
            <person name="Du L."/>
            <person name="Sun Y."/>
            <person name="Zhan W."/>
            <person name="Jiang J."/>
            <person name="Wang Q."/>
            <person name="Zhang B."/>
            <person name="Ji P."/>
            <person name="Sakyi L.B."/>
            <person name="Cui X."/>
            <person name="Yuan T."/>
            <person name="Jiang B."/>
            <person name="Yang W."/>
            <person name="Lam T.T.-Y."/>
            <person name="Chang Q."/>
            <person name="Ding S."/>
            <person name="Wang X."/>
            <person name="Zhu J."/>
            <person name="Ruan X."/>
            <person name="Zhao L."/>
            <person name="Wei J."/>
            <person name="Que T."/>
            <person name="Du C."/>
            <person name="Cheng J."/>
            <person name="Dai P."/>
            <person name="Han X."/>
            <person name="Huang E."/>
            <person name="Gao Y."/>
            <person name="Liu J."/>
            <person name="Shao H."/>
            <person name="Ye R."/>
            <person name="Li L."/>
            <person name="Wei W."/>
            <person name="Wang X."/>
            <person name="Wang C."/>
            <person name="Yang T."/>
            <person name="Huo Q."/>
            <person name="Li W."/>
            <person name="Guo W."/>
            <person name="Chen H."/>
            <person name="Zhou L."/>
            <person name="Ni X."/>
            <person name="Tian J."/>
            <person name="Zhou Y."/>
            <person name="Sheng Y."/>
            <person name="Liu T."/>
            <person name="Pan Y."/>
            <person name="Xia L."/>
            <person name="Li J."/>
            <person name="Zhao F."/>
            <person name="Cao W."/>
        </authorList>
    </citation>
    <scope>NUCLEOTIDE SEQUENCE</scope>
    <source>
        <strain evidence="1">Hyas-2018</strain>
    </source>
</reference>
<evidence type="ECO:0000313" key="1">
    <source>
        <dbReference type="EMBL" id="KAH6926586.1"/>
    </source>
</evidence>
<dbReference type="EMBL" id="CM023487">
    <property type="protein sequence ID" value="KAH6926586.1"/>
    <property type="molecule type" value="Genomic_DNA"/>
</dbReference>
<organism evidence="1 2">
    <name type="scientific">Hyalomma asiaticum</name>
    <name type="common">Tick</name>
    <dbReference type="NCBI Taxonomy" id="266040"/>
    <lineage>
        <taxon>Eukaryota</taxon>
        <taxon>Metazoa</taxon>
        <taxon>Ecdysozoa</taxon>
        <taxon>Arthropoda</taxon>
        <taxon>Chelicerata</taxon>
        <taxon>Arachnida</taxon>
        <taxon>Acari</taxon>
        <taxon>Parasitiformes</taxon>
        <taxon>Ixodida</taxon>
        <taxon>Ixodoidea</taxon>
        <taxon>Ixodidae</taxon>
        <taxon>Hyalomminae</taxon>
        <taxon>Hyalomma</taxon>
    </lineage>
</organism>
<sequence length="726" mass="83145">MDSSRPPFSTQSVWTQRSTGLLAAMEHEIRQAERQQRQLAQQKMAGIMAPSHEWRQFSREDSSHAGCWFRYTSFVLGVVVVASSALFTAPVVFLARIGSCQRGCFSLEHDLKAHVCSGWDSKQDHHFTPLDKYNTAFARSVVKAMLLEKIPALSRKAKGKAARFMLRCLGQFHHRSISSLKEFLVDLGLPWPHRSPATRPQLLDIIVRASLHFGIPLFWAFYIGRHPQRPLENTIYMTLDENFKHWAHQVHALVARGKESEYLRRGAEIIGGEGQSYSFMIQHVLQAHTDIYKLVMRFAGTRVMPQFYNLTDSDIRRALNGYLPDDSQFWPEDEILNLQPSFFTNLDGTYLSLGANQERFKLFLGAYAVWLLSPIASDYLTSSLLDDLGQTKAEASYRYFKCFEALESIMPLVRFQLHRAAHDDIDRVRNIAHLSMRSFSKCLGSYGESVQKHASTVLSQLGLNAFNMTITWRMLDGTYAYLRSGRKVPSFFDLYRKAAMATASYFARSLRRPGNSIFHVPGISTIQQYRLLVNREVVMKYFLTTSPLYGTWEPATVLSALFATLMSMQLASYIRFVMYYSNRFQRYPLEELGPDANQLYNDVDRMMVLTRTSLPNASIHEVREVYDLSFAAHAASYIPKMPEWQRSSANGRRSTSLEKDRLFFYLVCFSQCGTVNRERLRKMAACNVALPAVPLFRKAFKCHPRHPLVMNFTWPEPPMTAITGPS</sequence>
<evidence type="ECO:0000313" key="2">
    <source>
        <dbReference type="Proteomes" id="UP000821845"/>
    </source>
</evidence>
<keyword evidence="2" id="KW-1185">Reference proteome</keyword>
<comment type="caution">
    <text evidence="1">The sequence shown here is derived from an EMBL/GenBank/DDBJ whole genome shotgun (WGS) entry which is preliminary data.</text>
</comment>